<dbReference type="Pfam" id="PF03466">
    <property type="entry name" value="LysR_substrate"/>
    <property type="match status" value="1"/>
</dbReference>
<dbReference type="InterPro" id="IPR036390">
    <property type="entry name" value="WH_DNA-bd_sf"/>
</dbReference>
<gene>
    <name evidence="6" type="ORF">D7S86_18370</name>
</gene>
<name>A0A494XMJ8_9BURK</name>
<dbReference type="InterPro" id="IPR000847">
    <property type="entry name" value="LysR_HTH_N"/>
</dbReference>
<dbReference type="InterPro" id="IPR036388">
    <property type="entry name" value="WH-like_DNA-bd_sf"/>
</dbReference>
<dbReference type="Gene3D" id="3.40.190.10">
    <property type="entry name" value="Periplasmic binding protein-like II"/>
    <property type="match status" value="2"/>
</dbReference>
<dbReference type="RefSeq" id="WP_121088313.1">
    <property type="nucleotide sequence ID" value="NZ_RBZU01000008.1"/>
</dbReference>
<dbReference type="PANTHER" id="PTHR30346">
    <property type="entry name" value="TRANSCRIPTIONAL DUAL REGULATOR HCAR-RELATED"/>
    <property type="match status" value="1"/>
</dbReference>
<evidence type="ECO:0000256" key="3">
    <source>
        <dbReference type="ARBA" id="ARBA00023125"/>
    </source>
</evidence>
<dbReference type="PROSITE" id="PS50931">
    <property type="entry name" value="HTH_LYSR"/>
    <property type="match status" value="1"/>
</dbReference>
<reference evidence="6 7" key="1">
    <citation type="submission" date="2018-10" db="EMBL/GenBank/DDBJ databases">
        <title>Robbsia sp. DHC34, isolated from soil.</title>
        <authorList>
            <person name="Gao Z.-H."/>
            <person name="Qiu L.-H."/>
        </authorList>
    </citation>
    <scope>NUCLEOTIDE SEQUENCE [LARGE SCALE GENOMIC DNA]</scope>
    <source>
        <strain evidence="6 7">DHC34</strain>
    </source>
</reference>
<protein>
    <submittedName>
        <fullName evidence="6">LysR family transcriptional regulator</fullName>
    </submittedName>
</protein>
<dbReference type="OrthoDB" id="5292387at2"/>
<evidence type="ECO:0000256" key="1">
    <source>
        <dbReference type="ARBA" id="ARBA00009437"/>
    </source>
</evidence>
<dbReference type="InterPro" id="IPR005119">
    <property type="entry name" value="LysR_subst-bd"/>
</dbReference>
<accession>A0A494XMJ8</accession>
<dbReference type="EMBL" id="RBZU01000008">
    <property type="protein sequence ID" value="RKP51910.1"/>
    <property type="molecule type" value="Genomic_DNA"/>
</dbReference>
<keyword evidence="3" id="KW-0238">DNA-binding</keyword>
<keyword evidence="7" id="KW-1185">Reference proteome</keyword>
<evidence type="ECO:0000313" key="7">
    <source>
        <dbReference type="Proteomes" id="UP000270342"/>
    </source>
</evidence>
<comment type="similarity">
    <text evidence="1">Belongs to the LysR transcriptional regulatory family.</text>
</comment>
<evidence type="ECO:0000256" key="2">
    <source>
        <dbReference type="ARBA" id="ARBA00023015"/>
    </source>
</evidence>
<sequence>MRHLRCILAVAEHLHFSRAADALDIAAPSLTRTVQEAERLIGARLFYRTKRTVELTAAGAAYVDQARIALDHLTRASEVARAAERGELGRLEIGYVSSAAYSGVLQQTIGDFRAGHPRVDIAVREVLMERAGVMLEDAQLDFAFFRPPMPLPESIVSTTVAKDTFVLAVPDDSPLALFDEVSPAQLRHESFVLPEQPYGAMEVGRRGRFVPDVVGQPGTLTSVLARVSLGGCVAVVPGALSRCVALPRVVYKTISGRPIATEIALASRKHDRAPAVRAFLAWFSTRAARQTVQRETRSRRSIRPD</sequence>
<proteinExistence type="inferred from homology"/>
<dbReference type="CDD" id="cd08414">
    <property type="entry name" value="PBP2_LTTR_aromatics_like"/>
    <property type="match status" value="1"/>
</dbReference>
<comment type="caution">
    <text evidence="6">The sequence shown here is derived from an EMBL/GenBank/DDBJ whole genome shotgun (WGS) entry which is preliminary data.</text>
</comment>
<organism evidence="6 7">
    <name type="scientific">Pararobbsia silviterrae</name>
    <dbReference type="NCBI Taxonomy" id="1792498"/>
    <lineage>
        <taxon>Bacteria</taxon>
        <taxon>Pseudomonadati</taxon>
        <taxon>Pseudomonadota</taxon>
        <taxon>Betaproteobacteria</taxon>
        <taxon>Burkholderiales</taxon>
        <taxon>Burkholderiaceae</taxon>
        <taxon>Pararobbsia</taxon>
    </lineage>
</organism>
<dbReference type="AlphaFoldDB" id="A0A494XMJ8"/>
<dbReference type="GO" id="GO:0032993">
    <property type="term" value="C:protein-DNA complex"/>
    <property type="evidence" value="ECO:0007669"/>
    <property type="project" value="TreeGrafter"/>
</dbReference>
<keyword evidence="4" id="KW-0804">Transcription</keyword>
<dbReference type="Proteomes" id="UP000270342">
    <property type="component" value="Unassembled WGS sequence"/>
</dbReference>
<dbReference type="SUPFAM" id="SSF46785">
    <property type="entry name" value="Winged helix' DNA-binding domain"/>
    <property type="match status" value="1"/>
</dbReference>
<feature type="domain" description="HTH lysR-type" evidence="5">
    <location>
        <begin position="1"/>
        <end position="56"/>
    </location>
</feature>
<dbReference type="GO" id="GO:0003677">
    <property type="term" value="F:DNA binding"/>
    <property type="evidence" value="ECO:0007669"/>
    <property type="project" value="UniProtKB-KW"/>
</dbReference>
<evidence type="ECO:0000313" key="6">
    <source>
        <dbReference type="EMBL" id="RKP51910.1"/>
    </source>
</evidence>
<dbReference type="Gene3D" id="1.10.10.10">
    <property type="entry name" value="Winged helix-like DNA-binding domain superfamily/Winged helix DNA-binding domain"/>
    <property type="match status" value="1"/>
</dbReference>
<evidence type="ECO:0000256" key="4">
    <source>
        <dbReference type="ARBA" id="ARBA00023163"/>
    </source>
</evidence>
<dbReference type="GO" id="GO:0003700">
    <property type="term" value="F:DNA-binding transcription factor activity"/>
    <property type="evidence" value="ECO:0007669"/>
    <property type="project" value="InterPro"/>
</dbReference>
<evidence type="ECO:0000259" key="5">
    <source>
        <dbReference type="PROSITE" id="PS50931"/>
    </source>
</evidence>
<dbReference type="PANTHER" id="PTHR30346:SF30">
    <property type="entry name" value="SMALL NEUTRAL PROTEASE REGULATORY PROTEIN"/>
    <property type="match status" value="1"/>
</dbReference>
<keyword evidence="2" id="KW-0805">Transcription regulation</keyword>
<dbReference type="SUPFAM" id="SSF53850">
    <property type="entry name" value="Periplasmic binding protein-like II"/>
    <property type="match status" value="1"/>
</dbReference>
<dbReference type="Pfam" id="PF00126">
    <property type="entry name" value="HTH_1"/>
    <property type="match status" value="1"/>
</dbReference>